<dbReference type="EMBL" id="CM051401">
    <property type="protein sequence ID" value="KAJ4713636.1"/>
    <property type="molecule type" value="Genomic_DNA"/>
</dbReference>
<evidence type="ECO:0000313" key="2">
    <source>
        <dbReference type="Proteomes" id="UP001164539"/>
    </source>
</evidence>
<protein>
    <submittedName>
        <fullName evidence="1">Organic cation/carnitine transporter like</fullName>
    </submittedName>
</protein>
<accession>A0ACC1XQE4</accession>
<reference evidence="1 2" key="1">
    <citation type="journal article" date="2023" name="Science">
        <title>Complex scaffold remodeling in plant triterpene biosynthesis.</title>
        <authorList>
            <person name="De La Pena R."/>
            <person name="Hodgson H."/>
            <person name="Liu J.C."/>
            <person name="Stephenson M.J."/>
            <person name="Martin A.C."/>
            <person name="Owen C."/>
            <person name="Harkess A."/>
            <person name="Leebens-Mack J."/>
            <person name="Jimenez L.E."/>
            <person name="Osbourn A."/>
            <person name="Sattely E.S."/>
        </authorList>
    </citation>
    <scope>NUCLEOTIDE SEQUENCE [LARGE SCALE GENOMIC DNA]</scope>
    <source>
        <strain evidence="2">cv. JPN11</strain>
        <tissue evidence="1">Leaf</tissue>
    </source>
</reference>
<sequence length="578" mass="62952">MEEEQELISLQRGKTISSAEKGAVSSKLELTVDEVVEEYIGSFGLSQLLHVFLVSLAWIFDSQNTLVTIFTDAQPSAWKCKSSSSGSSFNGSSSSSFCMENNGGRGNGGSVCRLAEGTWEWVGGNTSSTIAEWSLICDRRFLAAIPASLFFLGSLLGSAFFGRIADKRLGRKKAVLLSCLLTSATSFLTSLSPNIWIYALLRFANGFARSGIGICCLVLSTEAVGRKWRGQVGQYGFFFFSTGFLSLPLLAYPTRTCWRTLYKILSIFPLVYSILFLPFVSESPRWLLVMGRSKEALDVLKKFAKLNGKKLPTNLKLTNPAEGAKTGGESASGEAEAGVDRSNINNESLWTTKWAAKRLLTVMTAGFGVGFVYYGIQLNVENLNFNLYFSVAFNAAMEIPAVFIGSVLLSCTNRRSLFSQSAYLAGIACILCIFFSSGRGKSENKSGGSWPQLAIEAVGFMASSTAFDVLYIYCVELFPTNVRNFAVSFLRQALMLGASVSPLLVVVGRLSPSLSFLIFGALSIFSGILSFWLPETKNAPLYETLKQQEEEEEKAKCFEAVAAGESVFELGIDDETKS</sequence>
<organism evidence="1 2">
    <name type="scientific">Melia azedarach</name>
    <name type="common">Chinaberry tree</name>
    <dbReference type="NCBI Taxonomy" id="155640"/>
    <lineage>
        <taxon>Eukaryota</taxon>
        <taxon>Viridiplantae</taxon>
        <taxon>Streptophyta</taxon>
        <taxon>Embryophyta</taxon>
        <taxon>Tracheophyta</taxon>
        <taxon>Spermatophyta</taxon>
        <taxon>Magnoliopsida</taxon>
        <taxon>eudicotyledons</taxon>
        <taxon>Gunneridae</taxon>
        <taxon>Pentapetalae</taxon>
        <taxon>rosids</taxon>
        <taxon>malvids</taxon>
        <taxon>Sapindales</taxon>
        <taxon>Meliaceae</taxon>
        <taxon>Melia</taxon>
    </lineage>
</organism>
<proteinExistence type="predicted"/>
<evidence type="ECO:0000313" key="1">
    <source>
        <dbReference type="EMBL" id="KAJ4713636.1"/>
    </source>
</evidence>
<keyword evidence="2" id="KW-1185">Reference proteome</keyword>
<name>A0ACC1XQE4_MELAZ</name>
<dbReference type="Proteomes" id="UP001164539">
    <property type="component" value="Chromosome 8"/>
</dbReference>
<comment type="caution">
    <text evidence="1">The sequence shown here is derived from an EMBL/GenBank/DDBJ whole genome shotgun (WGS) entry which is preliminary data.</text>
</comment>
<gene>
    <name evidence="1" type="ORF">OWV82_015698</name>
</gene>